<accession>A0A5C3M623</accession>
<feature type="region of interest" description="Disordered" evidence="1">
    <location>
        <begin position="60"/>
        <end position="127"/>
    </location>
</feature>
<feature type="compositionally biased region" description="Polar residues" evidence="1">
    <location>
        <begin position="97"/>
        <end position="109"/>
    </location>
</feature>
<dbReference type="Proteomes" id="UP000308652">
    <property type="component" value="Unassembled WGS sequence"/>
</dbReference>
<organism evidence="2 3">
    <name type="scientific">Crucibulum laeve</name>
    <dbReference type="NCBI Taxonomy" id="68775"/>
    <lineage>
        <taxon>Eukaryota</taxon>
        <taxon>Fungi</taxon>
        <taxon>Dikarya</taxon>
        <taxon>Basidiomycota</taxon>
        <taxon>Agaricomycotina</taxon>
        <taxon>Agaricomycetes</taxon>
        <taxon>Agaricomycetidae</taxon>
        <taxon>Agaricales</taxon>
        <taxon>Agaricineae</taxon>
        <taxon>Nidulariaceae</taxon>
        <taxon>Crucibulum</taxon>
    </lineage>
</organism>
<sequence>MGQTSSSAAFTNGRNQKFDGNLILSVGGSLVHIALDSYASITKGENVLLDLTKSSTVTTLTDGTGVDDYNDRTPAQPLPSTDSFSDSSDQVVAAASNDQILSGTNSDTRTAIDASKRTKNVESYVKSTQDVDPLSVQGLHASEERLQSLSPESSRRVSIVSCQEAGFSSPSCLSRCNSCCHIYVDKMLPLKHGYPLWLPDPDLNLPFEYRRLGIRIGDLGIITADGGFDFLFNIWLSSSHPINPPNLPENFNSSTSPEPKTCRQDHVFNRCSNISSADVQSDVNWKTCEMAFTCTDKNAGALLSLPDGASREDLKNEGHLAEYISANAEWWYEYAKNIAGRSIDRNSLYLVTGYMKSKSWGIATYNPCPSERTNVFEFGKSPFPDGPRYIWKQSNGGTARSGPCPDTEMEDSSVPLLNQCLFLRGFKIALSEEAWRDLSEGTAASNKTSHNSNNNGHHADKGSRSSSSNPSQSPSTSASHQFQGQFQNRVNLDMFPSKTHLFHPSDITNDILLREASRVAIAHDNEWCSVLDESGMPDKEMFNGRIRTRYRPIYVHGVARFIQIEDSDVAQGVISTHYTVDGIIHLCVGIQTHDKSCLTRPSHARSSYINADKYVTSLTLPVSSATEPLVEIKSGSIVSISPLSHHEE</sequence>
<evidence type="ECO:0000313" key="2">
    <source>
        <dbReference type="EMBL" id="TFK40123.1"/>
    </source>
</evidence>
<evidence type="ECO:0000313" key="3">
    <source>
        <dbReference type="Proteomes" id="UP000308652"/>
    </source>
</evidence>
<dbReference type="OrthoDB" id="3222453at2759"/>
<gene>
    <name evidence="2" type="ORF">BDQ12DRAFT_734142</name>
</gene>
<feature type="region of interest" description="Disordered" evidence="1">
    <location>
        <begin position="391"/>
        <end position="410"/>
    </location>
</feature>
<dbReference type="AlphaFoldDB" id="A0A5C3M623"/>
<name>A0A5C3M623_9AGAR</name>
<evidence type="ECO:0000256" key="1">
    <source>
        <dbReference type="SAM" id="MobiDB-lite"/>
    </source>
</evidence>
<reference evidence="2 3" key="1">
    <citation type="journal article" date="2019" name="Nat. Ecol. Evol.">
        <title>Megaphylogeny resolves global patterns of mushroom evolution.</title>
        <authorList>
            <person name="Varga T."/>
            <person name="Krizsan K."/>
            <person name="Foldi C."/>
            <person name="Dima B."/>
            <person name="Sanchez-Garcia M."/>
            <person name="Sanchez-Ramirez S."/>
            <person name="Szollosi G.J."/>
            <person name="Szarkandi J.G."/>
            <person name="Papp V."/>
            <person name="Albert L."/>
            <person name="Andreopoulos W."/>
            <person name="Angelini C."/>
            <person name="Antonin V."/>
            <person name="Barry K.W."/>
            <person name="Bougher N.L."/>
            <person name="Buchanan P."/>
            <person name="Buyck B."/>
            <person name="Bense V."/>
            <person name="Catcheside P."/>
            <person name="Chovatia M."/>
            <person name="Cooper J."/>
            <person name="Damon W."/>
            <person name="Desjardin D."/>
            <person name="Finy P."/>
            <person name="Geml J."/>
            <person name="Haridas S."/>
            <person name="Hughes K."/>
            <person name="Justo A."/>
            <person name="Karasinski D."/>
            <person name="Kautmanova I."/>
            <person name="Kiss B."/>
            <person name="Kocsube S."/>
            <person name="Kotiranta H."/>
            <person name="LaButti K.M."/>
            <person name="Lechner B.E."/>
            <person name="Liimatainen K."/>
            <person name="Lipzen A."/>
            <person name="Lukacs Z."/>
            <person name="Mihaltcheva S."/>
            <person name="Morgado L.N."/>
            <person name="Niskanen T."/>
            <person name="Noordeloos M.E."/>
            <person name="Ohm R.A."/>
            <person name="Ortiz-Santana B."/>
            <person name="Ovrebo C."/>
            <person name="Racz N."/>
            <person name="Riley R."/>
            <person name="Savchenko A."/>
            <person name="Shiryaev A."/>
            <person name="Soop K."/>
            <person name="Spirin V."/>
            <person name="Szebenyi C."/>
            <person name="Tomsovsky M."/>
            <person name="Tulloss R.E."/>
            <person name="Uehling J."/>
            <person name="Grigoriev I.V."/>
            <person name="Vagvolgyi C."/>
            <person name="Papp T."/>
            <person name="Martin F.M."/>
            <person name="Miettinen O."/>
            <person name="Hibbett D.S."/>
            <person name="Nagy L.G."/>
        </authorList>
    </citation>
    <scope>NUCLEOTIDE SEQUENCE [LARGE SCALE GENOMIC DNA]</scope>
    <source>
        <strain evidence="2 3">CBS 166.37</strain>
    </source>
</reference>
<feature type="compositionally biased region" description="Polar residues" evidence="1">
    <location>
        <begin position="442"/>
        <end position="456"/>
    </location>
</feature>
<dbReference type="STRING" id="68775.A0A5C3M623"/>
<feature type="region of interest" description="Disordered" evidence="1">
    <location>
        <begin position="441"/>
        <end position="482"/>
    </location>
</feature>
<proteinExistence type="predicted"/>
<keyword evidence="3" id="KW-1185">Reference proteome</keyword>
<feature type="compositionally biased region" description="Low complexity" evidence="1">
    <location>
        <begin position="464"/>
        <end position="479"/>
    </location>
</feature>
<feature type="compositionally biased region" description="Low complexity" evidence="1">
    <location>
        <begin position="80"/>
        <end position="96"/>
    </location>
</feature>
<protein>
    <submittedName>
        <fullName evidence="2">Uncharacterized protein</fullName>
    </submittedName>
</protein>
<dbReference type="EMBL" id="ML213597">
    <property type="protein sequence ID" value="TFK40123.1"/>
    <property type="molecule type" value="Genomic_DNA"/>
</dbReference>